<protein>
    <submittedName>
        <fullName evidence="2">Uncharacterized protein</fullName>
    </submittedName>
</protein>
<dbReference type="AlphaFoldDB" id="A0AA39HJ36"/>
<keyword evidence="3" id="KW-1185">Reference proteome</keyword>
<accession>A0AA39HJ36</accession>
<evidence type="ECO:0000256" key="1">
    <source>
        <dbReference type="SAM" id="MobiDB-lite"/>
    </source>
</evidence>
<evidence type="ECO:0000313" key="2">
    <source>
        <dbReference type="EMBL" id="KAK0406808.1"/>
    </source>
</evidence>
<feature type="region of interest" description="Disordered" evidence="1">
    <location>
        <begin position="59"/>
        <end position="93"/>
    </location>
</feature>
<gene>
    <name evidence="2" type="ORF">QR680_018821</name>
</gene>
<dbReference type="Proteomes" id="UP001175271">
    <property type="component" value="Unassembled WGS sequence"/>
</dbReference>
<organism evidence="2 3">
    <name type="scientific">Steinernema hermaphroditum</name>
    <dbReference type="NCBI Taxonomy" id="289476"/>
    <lineage>
        <taxon>Eukaryota</taxon>
        <taxon>Metazoa</taxon>
        <taxon>Ecdysozoa</taxon>
        <taxon>Nematoda</taxon>
        <taxon>Chromadorea</taxon>
        <taxon>Rhabditida</taxon>
        <taxon>Tylenchina</taxon>
        <taxon>Panagrolaimomorpha</taxon>
        <taxon>Strongyloidoidea</taxon>
        <taxon>Steinernematidae</taxon>
        <taxon>Steinernema</taxon>
    </lineage>
</organism>
<name>A0AA39HJ36_9BILA</name>
<dbReference type="EMBL" id="JAUCMV010000004">
    <property type="protein sequence ID" value="KAK0406808.1"/>
    <property type="molecule type" value="Genomic_DNA"/>
</dbReference>
<proteinExistence type="predicted"/>
<comment type="caution">
    <text evidence="2">The sequence shown here is derived from an EMBL/GenBank/DDBJ whole genome shotgun (WGS) entry which is preliminary data.</text>
</comment>
<sequence>MISDFVPQILMGIKRVLNEITGLINDSTPEEKLHLHDRRVLVLLCDLIAECGSFQKQTVVQQPQENDRRRRRRNSGGQSAIGQKGVGYGHGSTRSRWDIERAVEERLAREEHLIWVLNALTAFIFCANPDFHDTDFIQLSDSAFSHMTPPVVKVVTESAIVALLEYHLNNDSVFDVSEHMELYQALLETAAAMSCVPELVPYLVKPPRPDSKSVAKELVPRFRDIMDSYPNSFKGHMGSPDFRLVDFIRRIDRYSESVKV</sequence>
<reference evidence="2" key="1">
    <citation type="submission" date="2023-06" db="EMBL/GenBank/DDBJ databases">
        <title>Genomic analysis of the entomopathogenic nematode Steinernema hermaphroditum.</title>
        <authorList>
            <person name="Schwarz E.M."/>
            <person name="Heppert J.K."/>
            <person name="Baniya A."/>
            <person name="Schwartz H.T."/>
            <person name="Tan C.-H."/>
            <person name="Antoshechkin I."/>
            <person name="Sternberg P.W."/>
            <person name="Goodrich-Blair H."/>
            <person name="Dillman A.R."/>
        </authorList>
    </citation>
    <scope>NUCLEOTIDE SEQUENCE</scope>
    <source>
        <strain evidence="2">PS9179</strain>
        <tissue evidence="2">Whole animal</tissue>
    </source>
</reference>
<evidence type="ECO:0000313" key="3">
    <source>
        <dbReference type="Proteomes" id="UP001175271"/>
    </source>
</evidence>